<accession>A0A4R3L4J8</accession>
<organism evidence="1 2">
    <name type="scientific">Hazenella coriacea</name>
    <dbReference type="NCBI Taxonomy" id="1179467"/>
    <lineage>
        <taxon>Bacteria</taxon>
        <taxon>Bacillati</taxon>
        <taxon>Bacillota</taxon>
        <taxon>Bacilli</taxon>
        <taxon>Bacillales</taxon>
        <taxon>Thermoactinomycetaceae</taxon>
        <taxon>Hazenella</taxon>
    </lineage>
</organism>
<comment type="caution">
    <text evidence="1">The sequence shown here is derived from an EMBL/GenBank/DDBJ whole genome shotgun (WGS) entry which is preliminary data.</text>
</comment>
<dbReference type="EMBL" id="SMAG01000006">
    <property type="protein sequence ID" value="TCS93660.1"/>
    <property type="molecule type" value="Genomic_DNA"/>
</dbReference>
<proteinExistence type="predicted"/>
<evidence type="ECO:0000313" key="2">
    <source>
        <dbReference type="Proteomes" id="UP000294937"/>
    </source>
</evidence>
<dbReference type="AlphaFoldDB" id="A0A4R3L4J8"/>
<gene>
    <name evidence="1" type="ORF">EDD58_10693</name>
</gene>
<sequence>MKIVVEDSAYQWFCQEYGVQPNEFVRFYVRYGGSSPVNTSYSLAISMEPPKEIGIQTVVEGVTFYIETDDLWYLKEHNLRVTVDLNGELAYKYE</sequence>
<dbReference type="Proteomes" id="UP000294937">
    <property type="component" value="Unassembled WGS sequence"/>
</dbReference>
<reference evidence="1 2" key="1">
    <citation type="submission" date="2019-03" db="EMBL/GenBank/DDBJ databases">
        <title>Genomic Encyclopedia of Type Strains, Phase IV (KMG-IV): sequencing the most valuable type-strain genomes for metagenomic binning, comparative biology and taxonomic classification.</title>
        <authorList>
            <person name="Goeker M."/>
        </authorList>
    </citation>
    <scope>NUCLEOTIDE SEQUENCE [LARGE SCALE GENOMIC DNA]</scope>
    <source>
        <strain evidence="1 2">DSM 45707</strain>
    </source>
</reference>
<dbReference type="SUPFAM" id="SSF89360">
    <property type="entry name" value="HesB-like domain"/>
    <property type="match status" value="1"/>
</dbReference>
<keyword evidence="2" id="KW-1185">Reference proteome</keyword>
<dbReference type="InterPro" id="IPR035903">
    <property type="entry name" value="HesB-like_dom_sf"/>
</dbReference>
<evidence type="ECO:0000313" key="1">
    <source>
        <dbReference type="EMBL" id="TCS93660.1"/>
    </source>
</evidence>
<protein>
    <submittedName>
        <fullName evidence="1">Uncharacterized protein YneR</fullName>
    </submittedName>
</protein>
<dbReference type="OrthoDB" id="1645729at2"/>
<dbReference type="RefSeq" id="WP_131925562.1">
    <property type="nucleotide sequence ID" value="NZ_SMAG01000006.1"/>
</dbReference>
<name>A0A4R3L4J8_9BACL</name>